<feature type="region of interest" description="Disordered" evidence="1">
    <location>
        <begin position="35"/>
        <end position="69"/>
    </location>
</feature>
<evidence type="ECO:0000313" key="3">
    <source>
        <dbReference type="EMBL" id="SVD81692.1"/>
    </source>
</evidence>
<evidence type="ECO:0000256" key="1">
    <source>
        <dbReference type="SAM" id="MobiDB-lite"/>
    </source>
</evidence>
<keyword evidence="2" id="KW-0472">Membrane</keyword>
<dbReference type="EMBL" id="UINC01175196">
    <property type="protein sequence ID" value="SVD81692.1"/>
    <property type="molecule type" value="Genomic_DNA"/>
</dbReference>
<feature type="transmembrane region" description="Helical" evidence="2">
    <location>
        <begin position="6"/>
        <end position="26"/>
    </location>
</feature>
<organism evidence="3">
    <name type="scientific">marine metagenome</name>
    <dbReference type="NCBI Taxonomy" id="408172"/>
    <lineage>
        <taxon>unclassified sequences</taxon>
        <taxon>metagenomes</taxon>
        <taxon>ecological metagenomes</taxon>
    </lineage>
</organism>
<keyword evidence="2" id="KW-0812">Transmembrane</keyword>
<name>A0A382YEF3_9ZZZZ</name>
<sequence length="69" mass="8223">MLKEIFSDPISAVTFVIMWVIIIPAVQRWWNNRKKSANDIQPSKKPRSKKDIPVDKDKYPKAKRHKKNY</sequence>
<feature type="compositionally biased region" description="Basic and acidic residues" evidence="1">
    <location>
        <begin position="49"/>
        <end position="60"/>
    </location>
</feature>
<accession>A0A382YEF3</accession>
<evidence type="ECO:0000256" key="2">
    <source>
        <dbReference type="SAM" id="Phobius"/>
    </source>
</evidence>
<dbReference type="AlphaFoldDB" id="A0A382YEF3"/>
<keyword evidence="2" id="KW-1133">Transmembrane helix</keyword>
<reference evidence="3" key="1">
    <citation type="submission" date="2018-05" db="EMBL/GenBank/DDBJ databases">
        <authorList>
            <person name="Lanie J.A."/>
            <person name="Ng W.-L."/>
            <person name="Kazmierczak K.M."/>
            <person name="Andrzejewski T.M."/>
            <person name="Davidsen T.M."/>
            <person name="Wayne K.J."/>
            <person name="Tettelin H."/>
            <person name="Glass J.I."/>
            <person name="Rusch D."/>
            <person name="Podicherti R."/>
            <person name="Tsui H.-C.T."/>
            <person name="Winkler M.E."/>
        </authorList>
    </citation>
    <scope>NUCLEOTIDE SEQUENCE</scope>
</reference>
<gene>
    <name evidence="3" type="ORF">METZ01_LOCUS434546</name>
</gene>
<proteinExistence type="predicted"/>
<protein>
    <submittedName>
        <fullName evidence="3">Uncharacterized protein</fullName>
    </submittedName>
</protein>